<organism evidence="1 2">
    <name type="scientific">Caenorhabditis remanei</name>
    <name type="common">Caenorhabditis vulgaris</name>
    <dbReference type="NCBI Taxonomy" id="31234"/>
    <lineage>
        <taxon>Eukaryota</taxon>
        <taxon>Metazoa</taxon>
        <taxon>Ecdysozoa</taxon>
        <taxon>Nematoda</taxon>
        <taxon>Chromadorea</taxon>
        <taxon>Rhabditida</taxon>
        <taxon>Rhabditina</taxon>
        <taxon>Rhabditomorpha</taxon>
        <taxon>Rhabditoidea</taxon>
        <taxon>Rhabditidae</taxon>
        <taxon>Peloderinae</taxon>
        <taxon>Caenorhabditis</taxon>
    </lineage>
</organism>
<accession>A0A261A0R3</accession>
<reference evidence="1" key="1">
    <citation type="submission" date="2017-08" db="EMBL/GenBank/DDBJ databases">
        <authorList>
            <person name="de Groot N.N."/>
        </authorList>
    </citation>
    <scope>NUCLEOTIDE SEQUENCE [LARGE SCALE GENOMIC DNA]</scope>
    <source>
        <strain evidence="1">PX439</strain>
    </source>
</reference>
<dbReference type="STRING" id="31234.E3MME3"/>
<name>A0A261A0R3_CAERE</name>
<gene>
    <name evidence="1" type="ORF">FL82_21124</name>
</gene>
<keyword evidence="2" id="KW-1185">Reference proteome</keyword>
<feature type="non-terminal residue" evidence="1">
    <location>
        <position position="1"/>
    </location>
</feature>
<sequence>MTDEFVVDITVFPHPPELLMEITLKDHKIKFEGRTIKMLKASSSETVLEYDCSILLYKPMKHPGTRERMVLCIQFASTPGMKLVFNNSNRNYVGYVIEKFNAFLEANKAREFTLELPHDISAFSDVHQKRVTIENVPTVDPHQIITSSVPIKKRRAEWEFQIGREGNSTQKLIRLDNAINYTQQSEQVEDLNPFNEVVSNGKDNIPVEQNETVTVKGQIITDGNEAFSANQRIEKGEVKDVRNVKEERVTQEAMNSN</sequence>
<dbReference type="HOGENOM" id="CLU_1082751_0_0_1"/>
<proteinExistence type="predicted"/>
<evidence type="ECO:0000313" key="2">
    <source>
        <dbReference type="Proteomes" id="UP000216624"/>
    </source>
</evidence>
<evidence type="ECO:0000313" key="1">
    <source>
        <dbReference type="EMBL" id="OZF91538.1"/>
    </source>
</evidence>
<comment type="caution">
    <text evidence="1">The sequence shown here is derived from an EMBL/GenBank/DDBJ whole genome shotgun (WGS) entry which is preliminary data.</text>
</comment>
<dbReference type="Proteomes" id="UP000216624">
    <property type="component" value="Unassembled WGS sequence"/>
</dbReference>
<protein>
    <submittedName>
        <fullName evidence="1">Uncharacterized protein</fullName>
    </submittedName>
</protein>
<dbReference type="EMBL" id="NMWX01000019">
    <property type="protein sequence ID" value="OZF91538.1"/>
    <property type="molecule type" value="Genomic_DNA"/>
</dbReference>